<dbReference type="InterPro" id="IPR043129">
    <property type="entry name" value="ATPase_NBD"/>
</dbReference>
<accession>A0AAE8SXH4</accession>
<dbReference type="GO" id="GO:0004340">
    <property type="term" value="F:glucokinase activity"/>
    <property type="evidence" value="ECO:0007669"/>
    <property type="project" value="TreeGrafter"/>
</dbReference>
<keyword evidence="11" id="KW-1185">Reference proteome</keyword>
<dbReference type="SUPFAM" id="SSF53067">
    <property type="entry name" value="Actin-like ATPase domain"/>
    <property type="match status" value="2"/>
</dbReference>
<dbReference type="PRINTS" id="PR00475">
    <property type="entry name" value="HEXOKINASE"/>
</dbReference>
<dbReference type="EC" id="2.7.1.-" evidence="6"/>
<evidence type="ECO:0000256" key="3">
    <source>
        <dbReference type="ARBA" id="ARBA00022741"/>
    </source>
</evidence>
<comment type="similarity">
    <text evidence="1 6">Belongs to the hexokinase family.</text>
</comment>
<dbReference type="PROSITE" id="PS51748">
    <property type="entry name" value="HEXOKINASE_2"/>
    <property type="match status" value="1"/>
</dbReference>
<dbReference type="GO" id="GO:0005536">
    <property type="term" value="F:D-glucose binding"/>
    <property type="evidence" value="ECO:0007669"/>
    <property type="project" value="InterPro"/>
</dbReference>
<evidence type="ECO:0000256" key="2">
    <source>
        <dbReference type="ARBA" id="ARBA00022679"/>
    </source>
</evidence>
<feature type="coiled-coil region" evidence="7">
    <location>
        <begin position="473"/>
        <end position="500"/>
    </location>
</feature>
<dbReference type="GO" id="GO:0001678">
    <property type="term" value="P:intracellular glucose homeostasis"/>
    <property type="evidence" value="ECO:0007669"/>
    <property type="project" value="InterPro"/>
</dbReference>
<dbReference type="GO" id="GO:0006006">
    <property type="term" value="P:glucose metabolic process"/>
    <property type="evidence" value="ECO:0007669"/>
    <property type="project" value="TreeGrafter"/>
</dbReference>
<dbReference type="GO" id="GO:0006013">
    <property type="term" value="P:mannose metabolic process"/>
    <property type="evidence" value="ECO:0007669"/>
    <property type="project" value="TreeGrafter"/>
</dbReference>
<feature type="domain" description="Hexokinase N-terminal" evidence="8">
    <location>
        <begin position="72"/>
        <end position="264"/>
    </location>
</feature>
<evidence type="ECO:0000256" key="7">
    <source>
        <dbReference type="SAM" id="Coils"/>
    </source>
</evidence>
<evidence type="ECO:0000259" key="8">
    <source>
        <dbReference type="Pfam" id="PF00349"/>
    </source>
</evidence>
<dbReference type="GO" id="GO:0006096">
    <property type="term" value="P:glycolytic process"/>
    <property type="evidence" value="ECO:0007669"/>
    <property type="project" value="UniProtKB-KW"/>
</dbReference>
<evidence type="ECO:0000259" key="9">
    <source>
        <dbReference type="Pfam" id="PF03727"/>
    </source>
</evidence>
<organism evidence="10 11">
    <name type="scientific">Cephalotrichum gorgonifer</name>
    <dbReference type="NCBI Taxonomy" id="2041049"/>
    <lineage>
        <taxon>Eukaryota</taxon>
        <taxon>Fungi</taxon>
        <taxon>Dikarya</taxon>
        <taxon>Ascomycota</taxon>
        <taxon>Pezizomycotina</taxon>
        <taxon>Sordariomycetes</taxon>
        <taxon>Hypocreomycetidae</taxon>
        <taxon>Microascales</taxon>
        <taxon>Microascaceae</taxon>
        <taxon>Cephalotrichum</taxon>
    </lineage>
</organism>
<evidence type="ECO:0000256" key="1">
    <source>
        <dbReference type="ARBA" id="ARBA00009225"/>
    </source>
</evidence>
<evidence type="ECO:0000256" key="6">
    <source>
        <dbReference type="RuleBase" id="RU362007"/>
    </source>
</evidence>
<dbReference type="AlphaFoldDB" id="A0AAE8SXH4"/>
<evidence type="ECO:0000256" key="4">
    <source>
        <dbReference type="ARBA" id="ARBA00022777"/>
    </source>
</evidence>
<dbReference type="Pfam" id="PF00349">
    <property type="entry name" value="Hexokinase_1"/>
    <property type="match status" value="1"/>
</dbReference>
<dbReference type="GO" id="GO:0019158">
    <property type="term" value="F:mannokinase activity"/>
    <property type="evidence" value="ECO:0007669"/>
    <property type="project" value="TreeGrafter"/>
</dbReference>
<dbReference type="GO" id="GO:0005739">
    <property type="term" value="C:mitochondrion"/>
    <property type="evidence" value="ECO:0007669"/>
    <property type="project" value="TreeGrafter"/>
</dbReference>
<keyword evidence="3 6" id="KW-0547">Nucleotide-binding</keyword>
<proteinExistence type="inferred from homology"/>
<evidence type="ECO:0000256" key="5">
    <source>
        <dbReference type="ARBA" id="ARBA00022840"/>
    </source>
</evidence>
<dbReference type="PANTHER" id="PTHR19443">
    <property type="entry name" value="HEXOKINASE"/>
    <property type="match status" value="1"/>
</dbReference>
<dbReference type="InterPro" id="IPR001312">
    <property type="entry name" value="Hexokinase"/>
</dbReference>
<evidence type="ECO:0000313" key="11">
    <source>
        <dbReference type="Proteomes" id="UP001187682"/>
    </source>
</evidence>
<dbReference type="PANTHER" id="PTHR19443:SF24">
    <property type="entry name" value="PHOSPHOTRANSFERASE"/>
    <property type="match status" value="1"/>
</dbReference>
<evidence type="ECO:0000313" key="10">
    <source>
        <dbReference type="EMBL" id="SPO04754.1"/>
    </source>
</evidence>
<comment type="caution">
    <text evidence="10">The sequence shown here is derived from an EMBL/GenBank/DDBJ whole genome shotgun (WGS) entry which is preliminary data.</text>
</comment>
<gene>
    <name evidence="10" type="ORF">DNG_07439</name>
</gene>
<feature type="domain" description="Hexokinase C-terminal" evidence="9">
    <location>
        <begin position="271"/>
        <end position="549"/>
    </location>
</feature>
<sequence>MAILPRAFISAIIKSLLRGKSLIGLLFTFWTSTPNALPPPSSTSETTTALPSLTFAEFLAEAEELILGPYATNEDLLGMSAGLRAQFRECLASNGPNMLPSYSYRLPTGRETGRFLSIDMGGTTLRIALVELRGRDVAAGTRVCEVLRTNVLKADATVKGLVGRAFFEWMADRILDTVFIDGERWDGRGSEPLPMALTWSFPIEQTSIKTGLIGPMGKSFCAADGLEGQDLNEVITTACRTKGLEVKLQAILNDSTACLLSQSYADPSTRFGLILGTGSNVAGFLPVSSILRAKYGERSQSWFDEARHVIVNTEVSMYGKDVLPLTRWDKQLKDDHKRPWFQPLEHMCSGMYLGECCRLPLVEAIRRTGIFGGVVPASLEVPYALNTEVLAKVESDDSPDFESSISAFSSLHPSSTTPTPDDMRALKKLASFVARRSSAIIATAVFSLWKLRGELSLEHGEVLLDTSADAREKAGSGDQVEEKERVREALERESRRTTVAFNGAVIENYPGYLEMCQTYLDGLVGKGCKVELAEARDSSLLGAAVAVACESASALA</sequence>
<keyword evidence="6" id="KW-0324">Glycolysis</keyword>
<dbReference type="Proteomes" id="UP001187682">
    <property type="component" value="Unassembled WGS sequence"/>
</dbReference>
<dbReference type="GO" id="GO:0005829">
    <property type="term" value="C:cytosol"/>
    <property type="evidence" value="ECO:0007669"/>
    <property type="project" value="TreeGrafter"/>
</dbReference>
<keyword evidence="2 6" id="KW-0808">Transferase</keyword>
<keyword evidence="4 6" id="KW-0418">Kinase</keyword>
<keyword evidence="7" id="KW-0175">Coiled coil</keyword>
<keyword evidence="5 6" id="KW-0067">ATP-binding</keyword>
<protein>
    <recommendedName>
        <fullName evidence="6">Phosphotransferase</fullName>
        <ecNumber evidence="6">2.7.1.-</ecNumber>
    </recommendedName>
</protein>
<dbReference type="CDD" id="cd24000">
    <property type="entry name" value="ASKHA_NBD_HK"/>
    <property type="match status" value="1"/>
</dbReference>
<dbReference type="GO" id="GO:0005524">
    <property type="term" value="F:ATP binding"/>
    <property type="evidence" value="ECO:0007669"/>
    <property type="project" value="UniProtKB-UniRule"/>
</dbReference>
<dbReference type="Gene3D" id="3.30.420.40">
    <property type="match status" value="1"/>
</dbReference>
<dbReference type="Gene3D" id="3.40.367.20">
    <property type="match status" value="1"/>
</dbReference>
<dbReference type="InterPro" id="IPR022672">
    <property type="entry name" value="Hexokinase_N"/>
</dbReference>
<name>A0AAE8SXH4_9PEZI</name>
<dbReference type="InterPro" id="IPR022673">
    <property type="entry name" value="Hexokinase_C"/>
</dbReference>
<dbReference type="EMBL" id="ONZQ02000011">
    <property type="protein sequence ID" value="SPO04754.1"/>
    <property type="molecule type" value="Genomic_DNA"/>
</dbReference>
<reference evidence="10" key="1">
    <citation type="submission" date="2018-03" db="EMBL/GenBank/DDBJ databases">
        <authorList>
            <person name="Guldener U."/>
        </authorList>
    </citation>
    <scope>NUCLEOTIDE SEQUENCE</scope>
</reference>
<dbReference type="Pfam" id="PF03727">
    <property type="entry name" value="Hexokinase_2"/>
    <property type="match status" value="1"/>
</dbReference>
<dbReference type="GO" id="GO:0008865">
    <property type="term" value="F:fructokinase activity"/>
    <property type="evidence" value="ECO:0007669"/>
    <property type="project" value="TreeGrafter"/>
</dbReference>